<dbReference type="PROSITE" id="PS50041">
    <property type="entry name" value="C_TYPE_LECTIN_2"/>
    <property type="match status" value="4"/>
</dbReference>
<feature type="domain" description="C-type lectin" evidence="2">
    <location>
        <begin position="599"/>
        <end position="712"/>
    </location>
</feature>
<keyword evidence="4" id="KW-1185">Reference proteome</keyword>
<dbReference type="InterPro" id="IPR001304">
    <property type="entry name" value="C-type_lectin-like"/>
</dbReference>
<dbReference type="InterPro" id="IPR050111">
    <property type="entry name" value="C-type_lectin/snaclec_domain"/>
</dbReference>
<dbReference type="EMBL" id="OU015567">
    <property type="protein sequence ID" value="CAG5109439.1"/>
    <property type="molecule type" value="Genomic_DNA"/>
</dbReference>
<evidence type="ECO:0000256" key="1">
    <source>
        <dbReference type="SAM" id="Phobius"/>
    </source>
</evidence>
<keyword evidence="1" id="KW-1133">Transmembrane helix</keyword>
<dbReference type="PANTHER" id="PTHR22803">
    <property type="entry name" value="MANNOSE, PHOSPHOLIPASE, LECTIN RECEPTOR RELATED"/>
    <property type="match status" value="1"/>
</dbReference>
<dbReference type="SUPFAM" id="SSF56436">
    <property type="entry name" value="C-type lectin-like"/>
    <property type="match status" value="4"/>
</dbReference>
<organism evidence="3 4">
    <name type="scientific">Oikopleura dioica</name>
    <name type="common">Tunicate</name>
    <dbReference type="NCBI Taxonomy" id="34765"/>
    <lineage>
        <taxon>Eukaryota</taxon>
        <taxon>Metazoa</taxon>
        <taxon>Chordata</taxon>
        <taxon>Tunicata</taxon>
        <taxon>Appendicularia</taxon>
        <taxon>Copelata</taxon>
        <taxon>Oikopleuridae</taxon>
        <taxon>Oikopleura</taxon>
    </lineage>
</organism>
<gene>
    <name evidence="3" type="ORF">OKIOD_LOCUS12739</name>
</gene>
<feature type="domain" description="C-type lectin" evidence="2">
    <location>
        <begin position="243"/>
        <end position="389"/>
    </location>
</feature>
<proteinExistence type="predicted"/>
<dbReference type="CDD" id="cd00037">
    <property type="entry name" value="CLECT"/>
    <property type="match status" value="2"/>
</dbReference>
<accession>A0ABN7SZR9</accession>
<sequence length="796" mass="89340">MKLLAALGSLSASLELSENFYFDKGSKRVFRKDNSTSYQLDYFKKYRENIENAKFSCVSATIDEKTFPGEPWEASSNDGAKCVYLIDDEGTKRGWSDAQAICEASVIGCPTCRGSLLTVHTQFEDNRLYDMVVASGGNYFPPFWLGARKFCNNCQFEWSDHTPFDFSNWTPGEPNNWGDGEDCVEVSNQWGAASYEDGYWNDNNCNSLFKFVCQAYHHEPSPVPSGDQSWPSTGNCKAGWKKFGRACFKVLGAQIDDPDHQIQSTFEEANTRCGQESAGGWAGASLAILPNVYYNHFATALSKNLGAQRSLWIGALSTTQDMTFHWLDESRLTFTNWLPGEPNGAPIGELDPEDYVEMFWAGGYNGIGTYYPGQWNDRSGSRKQPFMCSHTLSTSETPEENSCPSGWISNKDASGRPEGFCYKLVSSSTTDTNFQGARDYCQSIDKNMQIDLASVEDFYENSLLTSLFYEEFGLNGENPINKDYAAWIGLTMSWAESSSGSKYLKTRWTDGFPTAYTEWAKAEPDMNSIRHDPEFSCAYIDNKKEWHLSDKCNDKLPFICKANVGGIKPPDWSNGDPRGELLDCEVLGEDWHNLNDDWSEHHCVRAFAGNVGWHEAEHSCNGHGAHLVSMHNEAYNSRVRSFASNKVGDNQIWTGLTKNGARGYQWTDGSAVTYTNWRGSPSESVDDECTELWRDNYWQLAKCKETRPYVCKRRRPQEYCWGQTDLDKEPCGYAGITENSCVFDFQCCYDPAAAISCFKDSKNKSSSGMSIAGAVVLASFIWALCAAAVVFLFMKR</sequence>
<dbReference type="Proteomes" id="UP001158576">
    <property type="component" value="Chromosome 2"/>
</dbReference>
<dbReference type="Pfam" id="PF00059">
    <property type="entry name" value="Lectin_C"/>
    <property type="match status" value="4"/>
</dbReference>
<dbReference type="InterPro" id="IPR016186">
    <property type="entry name" value="C-type_lectin-like/link_sf"/>
</dbReference>
<feature type="domain" description="C-type lectin" evidence="2">
    <location>
        <begin position="417"/>
        <end position="561"/>
    </location>
</feature>
<keyword evidence="1" id="KW-0472">Membrane</keyword>
<dbReference type="SMART" id="SM00034">
    <property type="entry name" value="CLECT"/>
    <property type="match status" value="4"/>
</dbReference>
<name>A0ABN7SZR9_OIKDI</name>
<feature type="transmembrane region" description="Helical" evidence="1">
    <location>
        <begin position="771"/>
        <end position="794"/>
    </location>
</feature>
<evidence type="ECO:0000313" key="3">
    <source>
        <dbReference type="EMBL" id="CAG5109439.1"/>
    </source>
</evidence>
<feature type="domain" description="C-type lectin" evidence="2">
    <location>
        <begin position="78"/>
        <end position="214"/>
    </location>
</feature>
<reference evidence="3 4" key="1">
    <citation type="submission" date="2021-04" db="EMBL/GenBank/DDBJ databases">
        <authorList>
            <person name="Bliznina A."/>
        </authorList>
    </citation>
    <scope>NUCLEOTIDE SEQUENCE [LARGE SCALE GENOMIC DNA]</scope>
</reference>
<dbReference type="Gene3D" id="3.10.100.10">
    <property type="entry name" value="Mannose-Binding Protein A, subunit A"/>
    <property type="match status" value="4"/>
</dbReference>
<evidence type="ECO:0000259" key="2">
    <source>
        <dbReference type="PROSITE" id="PS50041"/>
    </source>
</evidence>
<protein>
    <submittedName>
        <fullName evidence="3">Oidioi.mRNA.OKI2018_I69.chr2.g3974.t1.cds</fullName>
    </submittedName>
</protein>
<evidence type="ECO:0000313" key="4">
    <source>
        <dbReference type="Proteomes" id="UP001158576"/>
    </source>
</evidence>
<keyword evidence="1" id="KW-0812">Transmembrane</keyword>
<dbReference type="InterPro" id="IPR016187">
    <property type="entry name" value="CTDL_fold"/>
</dbReference>